<dbReference type="SMART" id="SM00028">
    <property type="entry name" value="TPR"/>
    <property type="match status" value="3"/>
</dbReference>
<evidence type="ECO:0000256" key="6">
    <source>
        <dbReference type="ARBA" id="ARBA00023186"/>
    </source>
</evidence>
<keyword evidence="2" id="KW-0217">Developmental protein</keyword>
<dbReference type="PANTHER" id="PTHR45994:SF1">
    <property type="entry name" value="FI21225P1"/>
    <property type="match status" value="1"/>
</dbReference>
<evidence type="ECO:0000313" key="9">
    <source>
        <dbReference type="EMBL" id="CDG67384.1"/>
    </source>
</evidence>
<dbReference type="EMBL" id="HAAD01001152">
    <property type="protein sequence ID" value="CDG67384.1"/>
    <property type="molecule type" value="mRNA"/>
</dbReference>
<dbReference type="InterPro" id="IPR011990">
    <property type="entry name" value="TPR-like_helical_dom_sf"/>
</dbReference>
<keyword evidence="7" id="KW-0802">TPR repeat</keyword>
<keyword evidence="4" id="KW-0517">Myogenesis</keyword>
<evidence type="ECO:0000256" key="2">
    <source>
        <dbReference type="ARBA" id="ARBA00022473"/>
    </source>
</evidence>
<organism evidence="9">
    <name type="scientific">Hydra vulgaris</name>
    <name type="common">Hydra</name>
    <name type="synonym">Hydra attenuata</name>
    <dbReference type="NCBI Taxonomy" id="6087"/>
    <lineage>
        <taxon>Eukaryota</taxon>
        <taxon>Metazoa</taxon>
        <taxon>Cnidaria</taxon>
        <taxon>Hydrozoa</taxon>
        <taxon>Hydroidolina</taxon>
        <taxon>Anthoathecata</taxon>
        <taxon>Aplanulata</taxon>
        <taxon>Hydridae</taxon>
        <taxon>Hydra</taxon>
    </lineage>
</organism>
<keyword evidence="5" id="KW-0221">Differentiation</keyword>
<dbReference type="OrthoDB" id="199930at2759"/>
<dbReference type="GO" id="GO:0007517">
    <property type="term" value="P:muscle organ development"/>
    <property type="evidence" value="ECO:0007669"/>
    <property type="project" value="UniProtKB-KW"/>
</dbReference>
<gene>
    <name evidence="9" type="primary">UNC45A</name>
</gene>
<dbReference type="InterPro" id="IPR024660">
    <property type="entry name" value="UCS_central_dom"/>
</dbReference>
<dbReference type="GO" id="GO:0048471">
    <property type="term" value="C:perinuclear region of cytoplasm"/>
    <property type="evidence" value="ECO:0007669"/>
    <property type="project" value="UniProtKB-SubCell"/>
</dbReference>
<dbReference type="GO" id="GO:0030154">
    <property type="term" value="P:cell differentiation"/>
    <property type="evidence" value="ECO:0007669"/>
    <property type="project" value="UniProtKB-KW"/>
</dbReference>
<protein>
    <submittedName>
        <fullName evidence="9">Protein unc-45 homolog A</fullName>
    </submittedName>
</protein>
<feature type="repeat" description="TPR" evidence="7">
    <location>
        <begin position="79"/>
        <end position="112"/>
    </location>
</feature>
<dbReference type="SUPFAM" id="SSF48371">
    <property type="entry name" value="ARM repeat"/>
    <property type="match status" value="2"/>
</dbReference>
<dbReference type="InterPro" id="IPR019734">
    <property type="entry name" value="TPR_rpt"/>
</dbReference>
<sequence length="939" mass="105274">MVSSSNDWASLRNAGNNYFKDGRYNEAVESYTQAILFCDVQSERCILHKNRSVCYLKLEKYQNACEDADIVLETQPNDVKALFRRCQAYEAIGKLELAFKDIKRLIQLEPKNTAIQDTYRRLTIQAQEKVNKSKSTVGMIEEMLVCLSNCNETAERKNQAISNLVIYAHKPGPSDILFKGFFQQLIPLLSNNAEHASGLMKICHGFCEKKFMRSVEVMQIFPLEKFKEILVSFNDTNLVITTLSVIIAALEAVVTHFKDLNKLKPEDEHKYQLIHENNILMRKVLEDHPLYIKLLNFLVSLLGLTTISESGRDAVIDAFVKSIELHKAISDFILENKGIKKMLDLAALSYFPMTKSACKLPVSKNMYIHVSVVLSHLWEKIQHFEKDREMFDNQAETVVNQLLDSSDNISNLQGLIVLSTVMMASRNSGQAIVVKNNCIDKVLVLACIEDELSKLLSAEALAYSASDKAVCNAIVNSGIDIVQSLYHSSNKILCVRGLVILCKVAMKGGGNIKEQLLVDGGAQKLYKTCRGFLVNVNNDLELKKWACEGLAYLSFDAEVKEILVRDIEALNSMLDLAKSEDSTITYGICNALVNLTNAFDKPEKNPELEQLAKFAKQPIPEVHEKDSDEFVQKRIRVLLDNGIVSALVNLNNVNSERTKEMMSRIFCAVVEEPVNRGKVIAQGGVKTLLSLALKGTEKGMDCASQALAKIGITNDPRLAFSGQRCMEVVRPLIKLIHFKKSPLLRFEGLMALTNLASMNDDVRKRIMKEKGFYEIESLMFDEDDQLKCAAVQCMCNLVLNQDAFNMFKDTSSVTERLKLIVLYCGEDPPELSKAAAGTLAVLTSDPEICKMVVAVKSHLDILKYLVTNESPEFRHRGLFIVANMLESSKEIAMPLVEDELFDVLLALKVSGGNEKVQLELERCFSAAKHWKIITKNPSI</sequence>
<reference evidence="9" key="1">
    <citation type="journal article" date="2013" name="Genome Biol. Evol.">
        <title>Punctuated emergences of genetic and phenotypic innovations in eumetazoan, bilaterian, euteleostome, and hominidae ancestors.</title>
        <authorList>
            <person name="Wenger Y."/>
            <person name="Galliot B."/>
        </authorList>
    </citation>
    <scope>NUCLEOTIDE SEQUENCE</scope>
    <source>
        <tissue evidence="9">Whole animals</tissue>
    </source>
</reference>
<evidence type="ECO:0000256" key="7">
    <source>
        <dbReference type="PROSITE-ProRule" id="PRU00339"/>
    </source>
</evidence>
<keyword evidence="3" id="KW-0963">Cytoplasm</keyword>
<comment type="subcellular location">
    <subcellularLocation>
        <location evidence="1">Cytoplasm</location>
        <location evidence="1">Perinuclear region</location>
    </subcellularLocation>
</comment>
<dbReference type="Gene3D" id="1.25.40.10">
    <property type="entry name" value="Tetratricopeptide repeat domain"/>
    <property type="match status" value="1"/>
</dbReference>
<dbReference type="SUPFAM" id="SSF48452">
    <property type="entry name" value="TPR-like"/>
    <property type="match status" value="1"/>
</dbReference>
<dbReference type="AlphaFoldDB" id="T2M5H7"/>
<dbReference type="Gene3D" id="1.25.10.10">
    <property type="entry name" value="Leucine-rich Repeat Variant"/>
    <property type="match status" value="2"/>
</dbReference>
<dbReference type="PROSITE" id="PS50005">
    <property type="entry name" value="TPR"/>
    <property type="match status" value="1"/>
</dbReference>
<dbReference type="KEGG" id="hmg:100204506"/>
<keyword evidence="6" id="KW-0143">Chaperone</keyword>
<name>T2M5H7_HYDVU</name>
<proteinExistence type="evidence at transcript level"/>
<dbReference type="Pfam" id="PF13181">
    <property type="entry name" value="TPR_8"/>
    <property type="match status" value="1"/>
</dbReference>
<dbReference type="InterPro" id="IPR011989">
    <property type="entry name" value="ARM-like"/>
</dbReference>
<accession>T2M5H7</accession>
<evidence type="ECO:0000256" key="3">
    <source>
        <dbReference type="ARBA" id="ARBA00022490"/>
    </source>
</evidence>
<evidence type="ECO:0000256" key="5">
    <source>
        <dbReference type="ARBA" id="ARBA00022782"/>
    </source>
</evidence>
<dbReference type="GeneID" id="100204506"/>
<feature type="domain" description="UNC-45/Cro1/She4 central" evidence="8">
    <location>
        <begin position="361"/>
        <end position="504"/>
    </location>
</feature>
<dbReference type="InterPro" id="IPR016024">
    <property type="entry name" value="ARM-type_fold"/>
</dbReference>
<evidence type="ECO:0000256" key="4">
    <source>
        <dbReference type="ARBA" id="ARBA00022541"/>
    </source>
</evidence>
<evidence type="ECO:0000259" key="8">
    <source>
        <dbReference type="Pfam" id="PF11701"/>
    </source>
</evidence>
<dbReference type="OMA" id="LDQKHED"/>
<dbReference type="PANTHER" id="PTHR45994">
    <property type="entry name" value="FI21225P1"/>
    <property type="match status" value="1"/>
</dbReference>
<evidence type="ECO:0000256" key="1">
    <source>
        <dbReference type="ARBA" id="ARBA00004556"/>
    </source>
</evidence>
<dbReference type="Pfam" id="PF11701">
    <property type="entry name" value="UNC45-central"/>
    <property type="match status" value="1"/>
</dbReference>
<dbReference type="GO" id="GO:0051879">
    <property type="term" value="F:Hsp90 protein binding"/>
    <property type="evidence" value="ECO:0007669"/>
    <property type="project" value="TreeGrafter"/>
</dbReference>